<dbReference type="RefSeq" id="WP_394826059.1">
    <property type="nucleotide sequence ID" value="NZ_CP089984.1"/>
</dbReference>
<reference evidence="1 2" key="1">
    <citation type="submission" date="2021-12" db="EMBL/GenBank/DDBJ databases">
        <title>Discovery of the Pendulisporaceae a myxobacterial family with distinct sporulation behavior and unique specialized metabolism.</title>
        <authorList>
            <person name="Garcia R."/>
            <person name="Popoff A."/>
            <person name="Bader C.D."/>
            <person name="Loehr J."/>
            <person name="Walesch S."/>
            <person name="Walt C."/>
            <person name="Boldt J."/>
            <person name="Bunk B."/>
            <person name="Haeckl F.J.F.P.J."/>
            <person name="Gunesch A.P."/>
            <person name="Birkelbach J."/>
            <person name="Nuebel U."/>
            <person name="Pietschmann T."/>
            <person name="Bach T."/>
            <person name="Mueller R."/>
        </authorList>
    </citation>
    <scope>NUCLEOTIDE SEQUENCE [LARGE SCALE GENOMIC DNA]</scope>
    <source>
        <strain evidence="1 2">MSr11954</strain>
    </source>
</reference>
<sequence length="91" mass="10056">MPPLGERKAAPPNLRAVLAKVRDAAERDEIRFVAHEAEDRMAEILDVIEQPGGTLDVNDALLVVLQRDGVIDEVASFDQGFDAMPGFRRLM</sequence>
<evidence type="ECO:0008006" key="3">
    <source>
        <dbReference type="Google" id="ProtNLM"/>
    </source>
</evidence>
<protein>
    <recommendedName>
        <fullName evidence="3">PIN domain-containing protein</fullName>
    </recommendedName>
</protein>
<organism evidence="1 2">
    <name type="scientific">Pendulispora albinea</name>
    <dbReference type="NCBI Taxonomy" id="2741071"/>
    <lineage>
        <taxon>Bacteria</taxon>
        <taxon>Pseudomonadati</taxon>
        <taxon>Myxococcota</taxon>
        <taxon>Myxococcia</taxon>
        <taxon>Myxococcales</taxon>
        <taxon>Sorangiineae</taxon>
        <taxon>Pendulisporaceae</taxon>
        <taxon>Pendulispora</taxon>
    </lineage>
</organism>
<evidence type="ECO:0000313" key="2">
    <source>
        <dbReference type="Proteomes" id="UP001370348"/>
    </source>
</evidence>
<name>A0ABZ2LZX7_9BACT</name>
<accession>A0ABZ2LZX7</accession>
<keyword evidence="2" id="KW-1185">Reference proteome</keyword>
<dbReference type="EMBL" id="CP089984">
    <property type="protein sequence ID" value="WXB16432.1"/>
    <property type="molecule type" value="Genomic_DNA"/>
</dbReference>
<evidence type="ECO:0000313" key="1">
    <source>
        <dbReference type="EMBL" id="WXB16432.1"/>
    </source>
</evidence>
<gene>
    <name evidence="1" type="ORF">LZC94_03945</name>
</gene>
<proteinExistence type="predicted"/>
<dbReference type="Proteomes" id="UP001370348">
    <property type="component" value="Chromosome"/>
</dbReference>